<dbReference type="EMBL" id="BAAAGX010000014">
    <property type="protein sequence ID" value="GAA0245964.1"/>
    <property type="molecule type" value="Genomic_DNA"/>
</dbReference>
<protein>
    <submittedName>
        <fullName evidence="2">GNAT family N-acetyltransferase</fullName>
    </submittedName>
</protein>
<accession>A0ABN0UCC8</accession>
<comment type="caution">
    <text evidence="2">The sequence shown here is derived from an EMBL/GenBank/DDBJ whole genome shotgun (WGS) entry which is preliminary data.</text>
</comment>
<name>A0ABN0UCC8_9ACTN</name>
<proteinExistence type="predicted"/>
<reference evidence="2 3" key="1">
    <citation type="journal article" date="2019" name="Int. J. Syst. Evol. Microbiol.">
        <title>The Global Catalogue of Microorganisms (GCM) 10K type strain sequencing project: providing services to taxonomists for standard genome sequencing and annotation.</title>
        <authorList>
            <consortium name="The Broad Institute Genomics Platform"/>
            <consortium name="The Broad Institute Genome Sequencing Center for Infectious Disease"/>
            <person name="Wu L."/>
            <person name="Ma J."/>
        </authorList>
    </citation>
    <scope>NUCLEOTIDE SEQUENCE [LARGE SCALE GENOMIC DNA]</scope>
    <source>
        <strain evidence="2 3">JCM 10425</strain>
    </source>
</reference>
<dbReference type="PROSITE" id="PS51186">
    <property type="entry name" value="GNAT"/>
    <property type="match status" value="1"/>
</dbReference>
<evidence type="ECO:0000313" key="2">
    <source>
        <dbReference type="EMBL" id="GAA0245964.1"/>
    </source>
</evidence>
<dbReference type="Proteomes" id="UP001500967">
    <property type="component" value="Unassembled WGS sequence"/>
</dbReference>
<evidence type="ECO:0000259" key="1">
    <source>
        <dbReference type="PROSITE" id="PS51186"/>
    </source>
</evidence>
<feature type="domain" description="N-acetyltransferase" evidence="1">
    <location>
        <begin position="1"/>
        <end position="162"/>
    </location>
</feature>
<dbReference type="PANTHER" id="PTHR43138">
    <property type="entry name" value="ACETYLTRANSFERASE, GNAT FAMILY"/>
    <property type="match status" value="1"/>
</dbReference>
<gene>
    <name evidence="2" type="ORF">GCM10009539_34160</name>
</gene>
<sequence length="162" mass="17132">MRDAEARDWAGIWPIITEVARAGETFAMESTPDEATMRAQWMTPPPGRIVVACGADGAVLGTANMYANRPAQGSHVASGSIMVAAGARGRGVGRALVREMIRWAQGSGYAGIQFNAVVETNTAAVRLYESEGFVLIGTVPGAFAHPGRGRVGLHILWRPLAD</sequence>
<keyword evidence="3" id="KW-1185">Reference proteome</keyword>
<dbReference type="Pfam" id="PF00583">
    <property type="entry name" value="Acetyltransf_1"/>
    <property type="match status" value="1"/>
</dbReference>
<evidence type="ECO:0000313" key="3">
    <source>
        <dbReference type="Proteomes" id="UP001500967"/>
    </source>
</evidence>
<dbReference type="CDD" id="cd04301">
    <property type="entry name" value="NAT_SF"/>
    <property type="match status" value="1"/>
</dbReference>
<dbReference type="Gene3D" id="3.40.630.30">
    <property type="match status" value="1"/>
</dbReference>
<dbReference type="PANTHER" id="PTHR43138:SF1">
    <property type="entry name" value="N-ACETYLTRANSFERASE ACA1"/>
    <property type="match status" value="1"/>
</dbReference>
<dbReference type="SUPFAM" id="SSF55729">
    <property type="entry name" value="Acyl-CoA N-acyltransferases (Nat)"/>
    <property type="match status" value="1"/>
</dbReference>
<dbReference type="InterPro" id="IPR000182">
    <property type="entry name" value="GNAT_dom"/>
</dbReference>
<dbReference type="InterPro" id="IPR052742">
    <property type="entry name" value="Mito_N-acetyltransferase"/>
</dbReference>
<dbReference type="InterPro" id="IPR016181">
    <property type="entry name" value="Acyl_CoA_acyltransferase"/>
</dbReference>
<organism evidence="2 3">
    <name type="scientific">Cryptosporangium japonicum</name>
    <dbReference type="NCBI Taxonomy" id="80872"/>
    <lineage>
        <taxon>Bacteria</taxon>
        <taxon>Bacillati</taxon>
        <taxon>Actinomycetota</taxon>
        <taxon>Actinomycetes</taxon>
        <taxon>Cryptosporangiales</taxon>
        <taxon>Cryptosporangiaceae</taxon>
        <taxon>Cryptosporangium</taxon>
    </lineage>
</organism>